<evidence type="ECO:0000313" key="3">
    <source>
        <dbReference type="Proteomes" id="UP001500889"/>
    </source>
</evidence>
<evidence type="ECO:0000259" key="1">
    <source>
        <dbReference type="PROSITE" id="PS51029"/>
    </source>
</evidence>
<dbReference type="EMBL" id="AP029264">
    <property type="protein sequence ID" value="BFF94503.1"/>
    <property type="molecule type" value="Genomic_DNA"/>
</dbReference>
<dbReference type="Pfam" id="PF10545">
    <property type="entry name" value="MADF_DNA_bdg"/>
    <property type="match status" value="1"/>
</dbReference>
<dbReference type="Proteomes" id="UP001500889">
    <property type="component" value="Chromosome U"/>
</dbReference>
<dbReference type="PANTHER" id="PTHR21505:SF12">
    <property type="entry name" value="MADF DOMAIN-CONTAINING PROTEIN-RELATED"/>
    <property type="match status" value="1"/>
</dbReference>
<protein>
    <recommendedName>
        <fullName evidence="1">MADF domain-containing protein</fullName>
    </recommendedName>
</protein>
<dbReference type="AlphaFoldDB" id="A0AAU9FFQ7"/>
<organism evidence="2 3">
    <name type="scientific">Drosophila madeirensis</name>
    <name type="common">Fruit fly</name>
    <dbReference type="NCBI Taxonomy" id="30013"/>
    <lineage>
        <taxon>Eukaryota</taxon>
        <taxon>Metazoa</taxon>
        <taxon>Ecdysozoa</taxon>
        <taxon>Arthropoda</taxon>
        <taxon>Hexapoda</taxon>
        <taxon>Insecta</taxon>
        <taxon>Pterygota</taxon>
        <taxon>Neoptera</taxon>
        <taxon>Endopterygota</taxon>
        <taxon>Diptera</taxon>
        <taxon>Brachycera</taxon>
        <taxon>Muscomorpha</taxon>
        <taxon>Ephydroidea</taxon>
        <taxon>Drosophilidae</taxon>
        <taxon>Drosophila</taxon>
        <taxon>Sophophora</taxon>
    </lineage>
</organism>
<dbReference type="InterPro" id="IPR006578">
    <property type="entry name" value="MADF-dom"/>
</dbReference>
<sequence>MSNSSFIGLIKKNYHSLINLFSSDSDAVATSPQHRLNAFNVKFNRRAKFHTILSQKDTVTKLIHLYRQNECLWNPSCPDYKSSEYQEKVWKDIASAIDTNMPVVPVKRKVHVLRDQWEAAKELPMPNFFDYPDFGFLSQASAAVEEQPNNDQVLESDRMDSGSEQTIQADEAMAVFPSEYVIANKAQHIANLCEVIRIDLEQIHDEFFFEAKWKILDVLRDAQLKQLQRLQESQKPNSDDADSTTL</sequence>
<feature type="domain" description="MADF" evidence="1">
    <location>
        <begin position="61"/>
        <end position="142"/>
    </location>
</feature>
<dbReference type="PROSITE" id="PS51029">
    <property type="entry name" value="MADF"/>
    <property type="match status" value="1"/>
</dbReference>
<dbReference type="SMART" id="SM00595">
    <property type="entry name" value="MADF"/>
    <property type="match status" value="1"/>
</dbReference>
<gene>
    <name evidence="2" type="ORF">DMAD_12118</name>
</gene>
<name>A0AAU9FFQ7_DROMD</name>
<evidence type="ECO:0000313" key="2">
    <source>
        <dbReference type="EMBL" id="BFF94503.1"/>
    </source>
</evidence>
<reference evidence="2 3" key="1">
    <citation type="submission" date="2024-02" db="EMBL/GenBank/DDBJ databases">
        <title>A chromosome-level genome assembly of Drosophila madeirensis, a fruit fly species endemic to Madeira island.</title>
        <authorList>
            <person name="Tomihara K."/>
            <person name="Llopart A."/>
            <person name="Yamamoto D."/>
        </authorList>
    </citation>
    <scope>NUCLEOTIDE SEQUENCE [LARGE SCALE GENOMIC DNA]</scope>
    <source>
        <strain evidence="2 3">RF1</strain>
    </source>
</reference>
<proteinExistence type="predicted"/>
<accession>A0AAU9FFQ7</accession>
<keyword evidence="3" id="KW-1185">Reference proteome</keyword>
<dbReference type="PANTHER" id="PTHR21505">
    <property type="entry name" value="MADF DOMAIN-CONTAINING PROTEIN-RELATED"/>
    <property type="match status" value="1"/>
</dbReference>